<gene>
    <name evidence="13" type="ORF">UFOVP71_442</name>
</gene>
<proteinExistence type="predicted"/>
<evidence type="ECO:0000256" key="1">
    <source>
        <dbReference type="ARBA" id="ARBA00004141"/>
    </source>
</evidence>
<dbReference type="GO" id="GO:0016717">
    <property type="term" value="F:oxidoreductase activity, acting on paired donors, with oxidation of a pair of donors resulting in the reduction of molecular oxygen to two molecules of water"/>
    <property type="evidence" value="ECO:0007669"/>
    <property type="project" value="InterPro"/>
</dbReference>
<dbReference type="InterPro" id="IPR015876">
    <property type="entry name" value="Acyl-CoA_DS"/>
</dbReference>
<evidence type="ECO:0000313" key="13">
    <source>
        <dbReference type="EMBL" id="CAB4241904.1"/>
    </source>
</evidence>
<feature type="transmembrane region" description="Helical" evidence="11">
    <location>
        <begin position="21"/>
        <end position="44"/>
    </location>
</feature>
<evidence type="ECO:0000256" key="8">
    <source>
        <dbReference type="ARBA" id="ARBA00023098"/>
    </source>
</evidence>
<dbReference type="PANTHER" id="PTHR11351:SF31">
    <property type="entry name" value="DESATURASE 1, ISOFORM A-RELATED"/>
    <property type="match status" value="1"/>
</dbReference>
<feature type="transmembrane region" description="Helical" evidence="11">
    <location>
        <begin position="50"/>
        <end position="70"/>
    </location>
</feature>
<dbReference type="EMBL" id="LR797824">
    <property type="protein sequence ID" value="CAB4241904.1"/>
    <property type="molecule type" value="Genomic_DNA"/>
</dbReference>
<keyword evidence="9 11" id="KW-0472">Membrane</keyword>
<evidence type="ECO:0000256" key="7">
    <source>
        <dbReference type="ARBA" id="ARBA00023004"/>
    </source>
</evidence>
<keyword evidence="2" id="KW-0444">Lipid biosynthesis</keyword>
<evidence type="ECO:0000256" key="10">
    <source>
        <dbReference type="ARBA" id="ARBA00023160"/>
    </source>
</evidence>
<evidence type="ECO:0000256" key="4">
    <source>
        <dbReference type="ARBA" id="ARBA00022832"/>
    </source>
</evidence>
<keyword evidence="4" id="KW-0276">Fatty acid metabolism</keyword>
<reference evidence="13" key="1">
    <citation type="submission" date="2020-05" db="EMBL/GenBank/DDBJ databases">
        <authorList>
            <person name="Chiriac C."/>
            <person name="Salcher M."/>
            <person name="Ghai R."/>
            <person name="Kavagutti S V."/>
        </authorList>
    </citation>
    <scope>NUCLEOTIDE SEQUENCE</scope>
</reference>
<evidence type="ECO:0000256" key="3">
    <source>
        <dbReference type="ARBA" id="ARBA00022692"/>
    </source>
</evidence>
<keyword evidence="5 11" id="KW-1133">Transmembrane helix</keyword>
<dbReference type="InterPro" id="IPR005804">
    <property type="entry name" value="FA_desaturase_dom"/>
</dbReference>
<evidence type="ECO:0000259" key="12">
    <source>
        <dbReference type="Pfam" id="PF00487"/>
    </source>
</evidence>
<accession>A0A6J5TC19</accession>
<dbReference type="GO" id="GO:0006633">
    <property type="term" value="P:fatty acid biosynthetic process"/>
    <property type="evidence" value="ECO:0007669"/>
    <property type="project" value="UniProtKB-KW"/>
</dbReference>
<evidence type="ECO:0000256" key="11">
    <source>
        <dbReference type="SAM" id="Phobius"/>
    </source>
</evidence>
<keyword evidence="6" id="KW-0560">Oxidoreductase</keyword>
<keyword evidence="7" id="KW-0408">Iron</keyword>
<keyword evidence="10" id="KW-0275">Fatty acid biosynthesis</keyword>
<evidence type="ECO:0000256" key="6">
    <source>
        <dbReference type="ARBA" id="ARBA00023002"/>
    </source>
</evidence>
<evidence type="ECO:0000256" key="9">
    <source>
        <dbReference type="ARBA" id="ARBA00023136"/>
    </source>
</evidence>
<dbReference type="PANTHER" id="PTHR11351">
    <property type="entry name" value="ACYL-COA DESATURASE"/>
    <property type="match status" value="1"/>
</dbReference>
<dbReference type="Pfam" id="PF00487">
    <property type="entry name" value="FA_desaturase"/>
    <property type="match status" value="1"/>
</dbReference>
<feature type="domain" description="Fatty acid desaturase" evidence="12">
    <location>
        <begin position="50"/>
        <end position="250"/>
    </location>
</feature>
<dbReference type="GO" id="GO:0016020">
    <property type="term" value="C:membrane"/>
    <property type="evidence" value="ECO:0007669"/>
    <property type="project" value="UniProtKB-SubCell"/>
</dbReference>
<organism evidence="13">
    <name type="scientific">uncultured Caudovirales phage</name>
    <dbReference type="NCBI Taxonomy" id="2100421"/>
    <lineage>
        <taxon>Viruses</taxon>
        <taxon>Duplodnaviria</taxon>
        <taxon>Heunggongvirae</taxon>
        <taxon>Uroviricota</taxon>
        <taxon>Caudoviricetes</taxon>
        <taxon>Peduoviridae</taxon>
        <taxon>Maltschvirus</taxon>
        <taxon>Maltschvirus maltsch</taxon>
    </lineage>
</organism>
<keyword evidence="8" id="KW-0443">Lipid metabolism</keyword>
<sequence>MIQKIVGWFNIQVDLYKKTNQIPYILAIWLPYHLAAIAAIVLAITTDWSWWYPVTALCGWVLLDGIGNNLTLHRWLSHKSWAPHKWAEPFLLWAATMVGEGSPLWWAALHRGHHHRVSDQPGKDIHTPVENGWWHSYMGWQFGITQSSVSFRYAVDLLRDRRVVFCHENYNKIIYGTLLASALLFGVTFTVWFFIIGSLMSLHADGLVNTFGHVPGAGYQNSSNKDQSTNVWWLGYFHWGSGWHNNHHAKASSFDFGASVSGRPHEFDPCLLLVLPFASFGEVKRLWSLRKDAIIANTNKE</sequence>
<keyword evidence="3 11" id="KW-0812">Transmembrane</keyword>
<feature type="transmembrane region" description="Helical" evidence="11">
    <location>
        <begin position="173"/>
        <end position="195"/>
    </location>
</feature>
<protein>
    <submittedName>
        <fullName evidence="13">OLE1 Fatty-acid desaturase</fullName>
    </submittedName>
</protein>
<name>A0A6J5TC19_9CAUD</name>
<evidence type="ECO:0000256" key="5">
    <source>
        <dbReference type="ARBA" id="ARBA00022989"/>
    </source>
</evidence>
<comment type="subcellular location">
    <subcellularLocation>
        <location evidence="1">Membrane</location>
        <topology evidence="1">Multi-pass membrane protein</topology>
    </subcellularLocation>
</comment>
<evidence type="ECO:0000256" key="2">
    <source>
        <dbReference type="ARBA" id="ARBA00022516"/>
    </source>
</evidence>